<dbReference type="PANTHER" id="PTHR43482:SF1">
    <property type="entry name" value="PROTEIN AST1-RELATED"/>
    <property type="match status" value="1"/>
</dbReference>
<gene>
    <name evidence="2" type="ORF">GCM10010334_39630</name>
</gene>
<proteinExistence type="predicted"/>
<dbReference type="SMART" id="SM00829">
    <property type="entry name" value="PKS_ER"/>
    <property type="match status" value="1"/>
</dbReference>
<dbReference type="SUPFAM" id="SSF50129">
    <property type="entry name" value="GroES-like"/>
    <property type="match status" value="1"/>
</dbReference>
<dbReference type="InterPro" id="IPR020843">
    <property type="entry name" value="ER"/>
</dbReference>
<feature type="domain" description="Enoyl reductase (ER)" evidence="1">
    <location>
        <begin position="5"/>
        <end position="312"/>
    </location>
</feature>
<evidence type="ECO:0000313" key="2">
    <source>
        <dbReference type="EMBL" id="GHC97827.1"/>
    </source>
</evidence>
<sequence>MRAVAVSAFRAVPEAVEVPDPVAEPGRVLVKVAAAGLNPVDWLIADGMLDGVAPHVFPLVMGADFAGTATAVGDGVTRFAVGDEIFGQVGGAAIGKGSYASYVSVSEGAPVARAPKSVPLADAAALPVAGMTAAQILEAAAVREGESLLVIGAGGGVGTYLTQLAAARDVRVLAAVRGEARQRMGALGAAVTVDTTAQDLAAAVRDEYPDGVDALVDLVSRTKEDFAANAALVHDGGVALTSLHQEDPARAPQGVEVIGFEMAPSGELLATLAQAVDAGQLKIDIEARVPLEQAPAAIAKSRSGGARGKTLIIP</sequence>
<organism evidence="2 3">
    <name type="scientific">Streptomyces finlayi</name>
    <dbReference type="NCBI Taxonomy" id="67296"/>
    <lineage>
        <taxon>Bacteria</taxon>
        <taxon>Bacillati</taxon>
        <taxon>Actinomycetota</taxon>
        <taxon>Actinomycetes</taxon>
        <taxon>Kitasatosporales</taxon>
        <taxon>Streptomycetaceae</taxon>
        <taxon>Streptomyces</taxon>
    </lineage>
</organism>
<dbReference type="CDD" id="cd05289">
    <property type="entry name" value="MDR_like_2"/>
    <property type="match status" value="1"/>
</dbReference>
<reference evidence="2" key="2">
    <citation type="submission" date="2020-09" db="EMBL/GenBank/DDBJ databases">
        <authorList>
            <person name="Sun Q."/>
            <person name="Ohkuma M."/>
        </authorList>
    </citation>
    <scope>NUCLEOTIDE SEQUENCE</scope>
    <source>
        <strain evidence="2">JCM 4637</strain>
    </source>
</reference>
<comment type="caution">
    <text evidence="2">The sequence shown here is derived from an EMBL/GenBank/DDBJ whole genome shotgun (WGS) entry which is preliminary data.</text>
</comment>
<dbReference type="EMBL" id="BMVC01000007">
    <property type="protein sequence ID" value="GHC97827.1"/>
    <property type="molecule type" value="Genomic_DNA"/>
</dbReference>
<dbReference type="PANTHER" id="PTHR43482">
    <property type="entry name" value="PROTEIN AST1-RELATED"/>
    <property type="match status" value="1"/>
</dbReference>
<dbReference type="SUPFAM" id="SSF51735">
    <property type="entry name" value="NAD(P)-binding Rossmann-fold domains"/>
    <property type="match status" value="1"/>
</dbReference>
<dbReference type="AlphaFoldDB" id="A0A919CB51"/>
<dbReference type="InterPro" id="IPR036291">
    <property type="entry name" value="NAD(P)-bd_dom_sf"/>
</dbReference>
<accession>A0A919CB51</accession>
<dbReference type="InterPro" id="IPR013154">
    <property type="entry name" value="ADH-like_N"/>
</dbReference>
<dbReference type="GO" id="GO:0016491">
    <property type="term" value="F:oxidoreductase activity"/>
    <property type="evidence" value="ECO:0007669"/>
    <property type="project" value="InterPro"/>
</dbReference>
<dbReference type="Pfam" id="PF08240">
    <property type="entry name" value="ADH_N"/>
    <property type="match status" value="1"/>
</dbReference>
<name>A0A919CB51_9ACTN</name>
<dbReference type="InterPro" id="IPR052585">
    <property type="entry name" value="Lipid_raft_assoc_Zn_ADH"/>
</dbReference>
<dbReference type="Pfam" id="PF13602">
    <property type="entry name" value="ADH_zinc_N_2"/>
    <property type="match status" value="1"/>
</dbReference>
<evidence type="ECO:0000259" key="1">
    <source>
        <dbReference type="SMART" id="SM00829"/>
    </source>
</evidence>
<protein>
    <submittedName>
        <fullName evidence="2">NADPH:quinone reductase</fullName>
    </submittedName>
</protein>
<reference evidence="2" key="1">
    <citation type="journal article" date="2014" name="Int. J. Syst. Evol. Microbiol.">
        <title>Complete genome sequence of Corynebacterium casei LMG S-19264T (=DSM 44701T), isolated from a smear-ripened cheese.</title>
        <authorList>
            <consortium name="US DOE Joint Genome Institute (JGI-PGF)"/>
            <person name="Walter F."/>
            <person name="Albersmeier A."/>
            <person name="Kalinowski J."/>
            <person name="Ruckert C."/>
        </authorList>
    </citation>
    <scope>NUCLEOTIDE SEQUENCE</scope>
    <source>
        <strain evidence="2">JCM 4637</strain>
    </source>
</reference>
<dbReference type="Proteomes" id="UP000638353">
    <property type="component" value="Unassembled WGS sequence"/>
</dbReference>
<dbReference type="RefSeq" id="WP_189824421.1">
    <property type="nucleotide sequence ID" value="NZ_BMVC01000007.1"/>
</dbReference>
<dbReference type="InterPro" id="IPR011032">
    <property type="entry name" value="GroES-like_sf"/>
</dbReference>
<dbReference type="Gene3D" id="3.90.180.10">
    <property type="entry name" value="Medium-chain alcohol dehydrogenases, catalytic domain"/>
    <property type="match status" value="1"/>
</dbReference>
<dbReference type="Gene3D" id="3.40.50.720">
    <property type="entry name" value="NAD(P)-binding Rossmann-like Domain"/>
    <property type="match status" value="1"/>
</dbReference>
<evidence type="ECO:0000313" key="3">
    <source>
        <dbReference type="Proteomes" id="UP000638353"/>
    </source>
</evidence>